<protein>
    <submittedName>
        <fullName evidence="2">Aminoglycoside phosphotransferase</fullName>
    </submittedName>
</protein>
<dbReference type="SUPFAM" id="SSF56112">
    <property type="entry name" value="Protein kinase-like (PK-like)"/>
    <property type="match status" value="1"/>
</dbReference>
<dbReference type="PANTHER" id="PTHR21310">
    <property type="entry name" value="AMINOGLYCOSIDE PHOSPHOTRANSFERASE-RELATED-RELATED"/>
    <property type="match status" value="1"/>
</dbReference>
<organism evidence="2 3">
    <name type="scientific">Sorangium cellulosum</name>
    <name type="common">Polyangium cellulosum</name>
    <dbReference type="NCBI Taxonomy" id="56"/>
    <lineage>
        <taxon>Bacteria</taxon>
        <taxon>Pseudomonadati</taxon>
        <taxon>Myxococcota</taxon>
        <taxon>Polyangia</taxon>
        <taxon>Polyangiales</taxon>
        <taxon>Polyangiaceae</taxon>
        <taxon>Sorangium</taxon>
    </lineage>
</organism>
<name>A0A150P3F6_SORCE</name>
<dbReference type="AlphaFoldDB" id="A0A150P3F6"/>
<evidence type="ECO:0000313" key="3">
    <source>
        <dbReference type="Proteomes" id="UP000075604"/>
    </source>
</evidence>
<dbReference type="InterPro" id="IPR011009">
    <property type="entry name" value="Kinase-like_dom_sf"/>
</dbReference>
<reference evidence="2 3" key="1">
    <citation type="submission" date="2014-02" db="EMBL/GenBank/DDBJ databases">
        <title>The small core and large imbalanced accessory genome model reveals a collaborative survival strategy of Sorangium cellulosum strains in nature.</title>
        <authorList>
            <person name="Han K."/>
            <person name="Peng R."/>
            <person name="Blom J."/>
            <person name="Li Y.-Z."/>
        </authorList>
    </citation>
    <scope>NUCLEOTIDE SEQUENCE [LARGE SCALE GENOMIC DNA]</scope>
    <source>
        <strain evidence="2 3">So0157-18</strain>
    </source>
</reference>
<dbReference type="InterPro" id="IPR051678">
    <property type="entry name" value="AGP_Transferase"/>
</dbReference>
<keyword evidence="2" id="KW-0808">Transferase</keyword>
<comment type="caution">
    <text evidence="2">The sequence shown here is derived from an EMBL/GenBank/DDBJ whole genome shotgun (WGS) entry which is preliminary data.</text>
</comment>
<dbReference type="Proteomes" id="UP000075604">
    <property type="component" value="Unassembled WGS sequence"/>
</dbReference>
<evidence type="ECO:0000313" key="2">
    <source>
        <dbReference type="EMBL" id="KYF50184.1"/>
    </source>
</evidence>
<dbReference type="InterPro" id="IPR002575">
    <property type="entry name" value="Aminoglycoside_PTrfase"/>
</dbReference>
<evidence type="ECO:0000259" key="1">
    <source>
        <dbReference type="Pfam" id="PF01636"/>
    </source>
</evidence>
<dbReference type="PANTHER" id="PTHR21310:SF15">
    <property type="entry name" value="AMINOGLYCOSIDE PHOSPHOTRANSFERASE DOMAIN-CONTAINING PROTEIN"/>
    <property type="match status" value="1"/>
</dbReference>
<gene>
    <name evidence="2" type="ORF">BE04_28310</name>
</gene>
<feature type="domain" description="Aminoglycoside phosphotransferase" evidence="1">
    <location>
        <begin position="34"/>
        <end position="250"/>
    </location>
</feature>
<sequence length="325" mass="36867">MESKTKNTKTRPQIAAMAARAFVGAALGDGEDAVRELKEGWFNAAYDVRLADGREVILKIAPPRGAEVLSYEKNLMATEVAAMRLVRQNPAIPVPEVYFYDDARDLCDSDYFFMEKIRGDNLEHARSSLPPEAQASVDRHIGEIIREINGFTGAYFGYDGNPDLRASTWREAFLKIMESVLADGARKNVVYDHGYDDIRAAILKHAPALEEITTPRLVHWDAWDLNLFVKDGRVTGIIDFERALWADPLMESQFRLLFSDGITHSMRGYGKTSFTREEEQRCCLYSLHLALVMNTECYYRSYDTDSVYNLSRQMMGASMDWLKAG</sequence>
<dbReference type="Gene3D" id="3.30.200.20">
    <property type="entry name" value="Phosphorylase Kinase, domain 1"/>
    <property type="match status" value="1"/>
</dbReference>
<dbReference type="CDD" id="cd05120">
    <property type="entry name" value="APH_ChoK_like"/>
    <property type="match status" value="1"/>
</dbReference>
<accession>A0A150P3F6</accession>
<dbReference type="Gene3D" id="3.90.1200.10">
    <property type="match status" value="1"/>
</dbReference>
<dbReference type="GO" id="GO:0016740">
    <property type="term" value="F:transferase activity"/>
    <property type="evidence" value="ECO:0007669"/>
    <property type="project" value="UniProtKB-KW"/>
</dbReference>
<proteinExistence type="predicted"/>
<dbReference type="EMBL" id="JELX01004157">
    <property type="protein sequence ID" value="KYF50184.1"/>
    <property type="molecule type" value="Genomic_DNA"/>
</dbReference>
<dbReference type="Pfam" id="PF01636">
    <property type="entry name" value="APH"/>
    <property type="match status" value="1"/>
</dbReference>